<evidence type="ECO:0000256" key="14">
    <source>
        <dbReference type="ARBA" id="ARBA00023034"/>
    </source>
</evidence>
<dbReference type="GO" id="GO:0016020">
    <property type="term" value="C:membrane"/>
    <property type="evidence" value="ECO:0007669"/>
    <property type="project" value="UniProtKB-SubCell"/>
</dbReference>
<keyword evidence="12" id="KW-0677">Repeat</keyword>
<protein>
    <recommendedName>
        <fullName evidence="20">NUCB1-like N-terminal domain-containing protein</fullName>
    </recommendedName>
</protein>
<comment type="caution">
    <text evidence="21">The sequence shown here is derived from an EMBL/GenBank/DDBJ whole genome shotgun (WGS) entry which is preliminary data.</text>
</comment>
<feature type="chain" id="PRO_5035165000" description="NUCB1-like N-terminal domain-containing protein" evidence="19">
    <location>
        <begin position="23"/>
        <end position="700"/>
    </location>
</feature>
<keyword evidence="22" id="KW-1185">Reference proteome</keyword>
<accession>A0A8J2VY34</accession>
<evidence type="ECO:0000256" key="12">
    <source>
        <dbReference type="ARBA" id="ARBA00022737"/>
    </source>
</evidence>
<evidence type="ECO:0000256" key="17">
    <source>
        <dbReference type="SAM" id="Coils"/>
    </source>
</evidence>
<evidence type="ECO:0000256" key="3">
    <source>
        <dbReference type="ARBA" id="ARBA00004555"/>
    </source>
</evidence>
<dbReference type="GO" id="GO:0005085">
    <property type="term" value="F:guanyl-nucleotide exchange factor activity"/>
    <property type="evidence" value="ECO:0007669"/>
    <property type="project" value="UniProtKB-KW"/>
</dbReference>
<dbReference type="GO" id="GO:0005794">
    <property type="term" value="C:Golgi apparatus"/>
    <property type="evidence" value="ECO:0007669"/>
    <property type="project" value="UniProtKB-SubCell"/>
</dbReference>
<dbReference type="Proteomes" id="UP000789390">
    <property type="component" value="Unassembled WGS sequence"/>
</dbReference>
<keyword evidence="6" id="KW-0963">Cytoplasm</keyword>
<evidence type="ECO:0000256" key="4">
    <source>
        <dbReference type="ARBA" id="ARBA00004613"/>
    </source>
</evidence>
<feature type="compositionally biased region" description="Low complexity" evidence="18">
    <location>
        <begin position="486"/>
        <end position="508"/>
    </location>
</feature>
<feature type="compositionally biased region" description="Polar residues" evidence="18">
    <location>
        <begin position="685"/>
        <end position="700"/>
    </location>
</feature>
<dbReference type="PANTHER" id="PTHR19237:SF20">
    <property type="entry name" value="NUCLEOBINDIN 1"/>
    <property type="match status" value="1"/>
</dbReference>
<dbReference type="CDD" id="cd00051">
    <property type="entry name" value="EFh"/>
    <property type="match status" value="1"/>
</dbReference>
<keyword evidence="15" id="KW-0238">DNA-binding</keyword>
<dbReference type="Pfam" id="PF25434">
    <property type="entry name" value="NUCB1_N"/>
    <property type="match status" value="1"/>
</dbReference>
<evidence type="ECO:0000256" key="1">
    <source>
        <dbReference type="ARBA" id="ARBA00004170"/>
    </source>
</evidence>
<keyword evidence="16" id="KW-0472">Membrane</keyword>
<keyword evidence="9" id="KW-0344">Guanine-nucleotide releasing factor</keyword>
<keyword evidence="10" id="KW-0479">Metal-binding</keyword>
<dbReference type="FunFam" id="1.10.238.10:FF:000045">
    <property type="entry name" value="Nucleobindin 2"/>
    <property type="match status" value="1"/>
</dbReference>
<keyword evidence="17" id="KW-0175">Coiled coil</keyword>
<dbReference type="GO" id="GO:0005793">
    <property type="term" value="C:endoplasmic reticulum-Golgi intermediate compartment"/>
    <property type="evidence" value="ECO:0007669"/>
    <property type="project" value="TreeGrafter"/>
</dbReference>
<comment type="similarity">
    <text evidence="5">Belongs to the nucleobindin family.</text>
</comment>
<dbReference type="EMBL" id="CAKKLH010000001">
    <property type="protein sequence ID" value="CAH0098180.1"/>
    <property type="molecule type" value="Genomic_DNA"/>
</dbReference>
<keyword evidence="7" id="KW-0964">Secreted</keyword>
<evidence type="ECO:0000256" key="19">
    <source>
        <dbReference type="SAM" id="SignalP"/>
    </source>
</evidence>
<evidence type="ECO:0000256" key="7">
    <source>
        <dbReference type="ARBA" id="ARBA00022525"/>
    </source>
</evidence>
<dbReference type="InterPro" id="IPR011992">
    <property type="entry name" value="EF-hand-dom_pair"/>
</dbReference>
<keyword evidence="11 19" id="KW-0732">Signal</keyword>
<feature type="region of interest" description="Disordered" evidence="18">
    <location>
        <begin position="456"/>
        <end position="508"/>
    </location>
</feature>
<keyword evidence="8" id="KW-0597">Phosphoprotein</keyword>
<dbReference type="GO" id="GO:0070062">
    <property type="term" value="C:extracellular exosome"/>
    <property type="evidence" value="ECO:0007669"/>
    <property type="project" value="TreeGrafter"/>
</dbReference>
<sequence length="700" mass="80339">MKGVYRFTIALIIAVVIINIESAPVDPKKSTEKPSDANGVENAAGETGLEYNRYLQEVVQLLESDPDFRQKLEKSDPEDIRTGKVAKELEYVNHHVRNKLDELKRQEMERLRHLAMEEYERARGLGIPHDGRLKIPGHLDHKSPSFESEDLRKLIVQTSKDLEEADRQRKEDFKEYEMQKEFEHQNKLKNLDEEKRKTEEKAWEEAQAKHKQHPKMHHPGSKQQLEEVWEEQDHLSPDSFNPKTFFALHDLDGNGYWDPDEVKALFSKELDKAYDPNAPEDDMAERYEEMERMREHVFNETDTNRDYLISFSEFLEQTRKQEFERDPGWNTIDEQPVYSQQEYMEFEHQRQMEIQRLIDQGMLPPHPGMMPNHPGVPNVPYGVPPGQYAGQQPYYPSPVAQGKPITPEEAIRMQQQQYAQPPQFAPQQQYYGQPQYAQQQQYAVQPQQQFAANPQQYAANPQQYAAQQQQPQFAQPGQHTVQQNFQQPAQQQPIAQQPVQQHQIPAQQQPIVQQQVPVQQQQVPVQQQQAPVQQQQVPVQSQPVAPSPVQQQIPAKGGLDWRETVYNGAAQVNMASEESSTIPKENQVTPSNEETETMASQRDIEKMEEEKLKARYNARPVTGHSAFLQKRLAKGQKYFDSGDYQMAKQKGPAKIPTAAATAVIPPANLGHPTGDAIPTPESVPTRKTSIIQSKLASPAM</sequence>
<feature type="coiled-coil region" evidence="17">
    <location>
        <begin position="148"/>
        <end position="208"/>
    </location>
</feature>
<evidence type="ECO:0000313" key="21">
    <source>
        <dbReference type="EMBL" id="CAH0098180.1"/>
    </source>
</evidence>
<keyword evidence="14" id="KW-0333">Golgi apparatus</keyword>
<evidence type="ECO:0000256" key="18">
    <source>
        <dbReference type="SAM" id="MobiDB-lite"/>
    </source>
</evidence>
<evidence type="ECO:0000256" key="9">
    <source>
        <dbReference type="ARBA" id="ARBA00022658"/>
    </source>
</evidence>
<dbReference type="OrthoDB" id="5982823at2759"/>
<dbReference type="SUPFAM" id="SSF47473">
    <property type="entry name" value="EF-hand"/>
    <property type="match status" value="1"/>
</dbReference>
<keyword evidence="13" id="KW-0106">Calcium</keyword>
<feature type="signal peptide" evidence="19">
    <location>
        <begin position="1"/>
        <end position="22"/>
    </location>
</feature>
<organism evidence="21 22">
    <name type="scientific">Daphnia galeata</name>
    <dbReference type="NCBI Taxonomy" id="27404"/>
    <lineage>
        <taxon>Eukaryota</taxon>
        <taxon>Metazoa</taxon>
        <taxon>Ecdysozoa</taxon>
        <taxon>Arthropoda</taxon>
        <taxon>Crustacea</taxon>
        <taxon>Branchiopoda</taxon>
        <taxon>Diplostraca</taxon>
        <taxon>Cladocera</taxon>
        <taxon>Anomopoda</taxon>
        <taxon>Daphniidae</taxon>
        <taxon>Daphnia</taxon>
    </lineage>
</organism>
<evidence type="ECO:0000256" key="11">
    <source>
        <dbReference type="ARBA" id="ARBA00022729"/>
    </source>
</evidence>
<evidence type="ECO:0000259" key="20">
    <source>
        <dbReference type="Pfam" id="PF25434"/>
    </source>
</evidence>
<dbReference type="Gene3D" id="1.10.238.10">
    <property type="entry name" value="EF-hand"/>
    <property type="match status" value="1"/>
</dbReference>
<feature type="compositionally biased region" description="Polar residues" evidence="18">
    <location>
        <begin position="574"/>
        <end position="600"/>
    </location>
</feature>
<feature type="compositionally biased region" description="Basic and acidic residues" evidence="18">
    <location>
        <begin position="26"/>
        <end position="35"/>
    </location>
</feature>
<evidence type="ECO:0000256" key="13">
    <source>
        <dbReference type="ARBA" id="ARBA00022837"/>
    </source>
</evidence>
<feature type="compositionally biased region" description="Low complexity" evidence="18">
    <location>
        <begin position="414"/>
        <end position="432"/>
    </location>
</feature>
<comment type="subcellular location">
    <subcellularLocation>
        <location evidence="2">Cytoplasm</location>
    </subcellularLocation>
    <subcellularLocation>
        <location evidence="3">Golgi apparatus</location>
    </subcellularLocation>
    <subcellularLocation>
        <location evidence="1">Membrane</location>
        <topology evidence="1">Peripheral membrane protein</topology>
    </subcellularLocation>
    <subcellularLocation>
        <location evidence="4">Secreted</location>
    </subcellularLocation>
</comment>
<dbReference type="InterPro" id="IPR002048">
    <property type="entry name" value="EF_hand_dom"/>
</dbReference>
<dbReference type="InterPro" id="IPR057576">
    <property type="entry name" value="NUCB1_N"/>
</dbReference>
<evidence type="ECO:0000313" key="22">
    <source>
        <dbReference type="Proteomes" id="UP000789390"/>
    </source>
</evidence>
<proteinExistence type="inferred from homology"/>
<feature type="region of interest" description="Disordered" evidence="18">
    <location>
        <begin position="413"/>
        <end position="432"/>
    </location>
</feature>
<feature type="region of interest" description="Disordered" evidence="18">
    <location>
        <begin position="574"/>
        <end position="602"/>
    </location>
</feature>
<dbReference type="PANTHER" id="PTHR19237">
    <property type="entry name" value="NUCLEOBINDIN"/>
    <property type="match status" value="1"/>
</dbReference>
<dbReference type="GO" id="GO:0003677">
    <property type="term" value="F:DNA binding"/>
    <property type="evidence" value="ECO:0007669"/>
    <property type="project" value="UniProtKB-KW"/>
</dbReference>
<feature type="compositionally biased region" description="Low complexity" evidence="18">
    <location>
        <begin position="456"/>
        <end position="476"/>
    </location>
</feature>
<feature type="domain" description="NUCB1-like N-terminal" evidence="20">
    <location>
        <begin position="20"/>
        <end position="158"/>
    </location>
</feature>
<evidence type="ECO:0000256" key="15">
    <source>
        <dbReference type="ARBA" id="ARBA00023125"/>
    </source>
</evidence>
<gene>
    <name evidence="21" type="ORF">DGAL_LOCUS227</name>
</gene>
<evidence type="ECO:0000256" key="16">
    <source>
        <dbReference type="ARBA" id="ARBA00023136"/>
    </source>
</evidence>
<feature type="region of interest" description="Disordered" evidence="18">
    <location>
        <begin position="25"/>
        <end position="46"/>
    </location>
</feature>
<reference evidence="21" key="1">
    <citation type="submission" date="2021-11" db="EMBL/GenBank/DDBJ databases">
        <authorList>
            <person name="Schell T."/>
        </authorList>
    </citation>
    <scope>NUCLEOTIDE SEQUENCE</scope>
    <source>
        <strain evidence="21">M5</strain>
    </source>
</reference>
<evidence type="ECO:0000256" key="8">
    <source>
        <dbReference type="ARBA" id="ARBA00022553"/>
    </source>
</evidence>
<evidence type="ECO:0000256" key="2">
    <source>
        <dbReference type="ARBA" id="ARBA00004496"/>
    </source>
</evidence>
<dbReference type="GO" id="GO:0005509">
    <property type="term" value="F:calcium ion binding"/>
    <property type="evidence" value="ECO:0007669"/>
    <property type="project" value="InterPro"/>
</dbReference>
<dbReference type="InterPro" id="IPR040250">
    <property type="entry name" value="Nucleobindin"/>
</dbReference>
<evidence type="ECO:0000256" key="5">
    <source>
        <dbReference type="ARBA" id="ARBA00008063"/>
    </source>
</evidence>
<name>A0A8J2VY34_9CRUS</name>
<feature type="region of interest" description="Disordered" evidence="18">
    <location>
        <begin position="665"/>
        <end position="700"/>
    </location>
</feature>
<evidence type="ECO:0000256" key="10">
    <source>
        <dbReference type="ARBA" id="ARBA00022723"/>
    </source>
</evidence>
<evidence type="ECO:0000256" key="6">
    <source>
        <dbReference type="ARBA" id="ARBA00022490"/>
    </source>
</evidence>
<dbReference type="AlphaFoldDB" id="A0A8J2VY34"/>